<dbReference type="HOGENOM" id="CLU_343578_0_0_1"/>
<feature type="compositionally biased region" description="Polar residues" evidence="5">
    <location>
        <begin position="865"/>
        <end position="874"/>
    </location>
</feature>
<dbReference type="Proteomes" id="UP000029665">
    <property type="component" value="Unassembled WGS sequence"/>
</dbReference>
<evidence type="ECO:0000259" key="6">
    <source>
        <dbReference type="PROSITE" id="PS50172"/>
    </source>
</evidence>
<reference evidence="7" key="1">
    <citation type="submission" date="2014-01" db="EMBL/GenBank/DDBJ databases">
        <title>The genome of the white-rot fungus Pycnoporus cinnabarinus: a basidiomycete model with a versatile arsenal for lignocellulosic biomass breakdown.</title>
        <authorList>
            <person name="Levasseur A."/>
            <person name="Lomascolo A."/>
            <person name="Ruiz-Duenas F.J."/>
            <person name="Uzan E."/>
            <person name="Piumi F."/>
            <person name="Kues U."/>
            <person name="Ram A.F.J."/>
            <person name="Murat C."/>
            <person name="Haon M."/>
            <person name="Benoit I."/>
            <person name="Arfi Y."/>
            <person name="Chevret D."/>
            <person name="Drula E."/>
            <person name="Kwon M.J."/>
            <person name="Gouret P."/>
            <person name="Lesage-Meessen L."/>
            <person name="Lombard V."/>
            <person name="Mariette J."/>
            <person name="Noirot C."/>
            <person name="Park J."/>
            <person name="Patyshakuliyeva A."/>
            <person name="Wieneger R.A.B."/>
            <person name="Wosten H.A.B."/>
            <person name="Martin F."/>
            <person name="Coutinho P.M."/>
            <person name="de Vries R."/>
            <person name="Martinez A.T."/>
            <person name="Klopp C."/>
            <person name="Pontarotti P."/>
            <person name="Henrissat B."/>
            <person name="Record E."/>
        </authorList>
    </citation>
    <scope>NUCLEOTIDE SEQUENCE [LARGE SCALE GENOMIC DNA]</scope>
    <source>
        <strain evidence="7">BRFM137</strain>
    </source>
</reference>
<name>A0A060SHC1_PYCCI</name>
<dbReference type="SMART" id="SM00292">
    <property type="entry name" value="BRCT"/>
    <property type="match status" value="2"/>
</dbReference>
<keyword evidence="8" id="KW-1185">Reference proteome</keyword>
<evidence type="ECO:0000313" key="8">
    <source>
        <dbReference type="Proteomes" id="UP000029665"/>
    </source>
</evidence>
<dbReference type="Pfam" id="PF16589">
    <property type="entry name" value="BRCT_2"/>
    <property type="match status" value="1"/>
</dbReference>
<comment type="similarity">
    <text evidence="1 4">Belongs to the universal ribosomal protein uS9 family.</text>
</comment>
<dbReference type="AlphaFoldDB" id="A0A060SHC1"/>
<sequence>MAPATQAVQTFGKKKTATAVAHAKEGRGLIHINGSPITLLRPEILRFKVYEPVLVAGEDAFSAIDIRLRVKGGGHTSQVYAIRQAIAKAVVAYYAKYFDAASALELKKKLVAYDRTLLIADPRRAEPKKFGGHGARARRQKSASMSEPQASGRVFVDSAGHPLRVFVEAAELEYRPTVIRTLKNNGAQIRHSPQEASVIIVDPETPSGAQFTQDWGSEPGKVVLDVAWVQKSVERRKALLGDENWGGYCTHTPNESASLQNPLPTPRETPPDAPTNQAHAGMQNQQPYHLPDGSQFSSGNIPNAFPYPQPHVIPQLPGGLPNGVHVPMASMQANPNAQVTLPAHLVAQLVGLVSQQGLNPASLGIGQMGSQMPMNMMQGPAMSQGYSQQGMPFMSQPSMFAQQPFPMSQQAPSYSGQPQMMNPPPIQYQHPTFATPDTNASISQMRGQSGMSDAMGGSPMEGLRSPSSKRKSASVDRPLSSSSARYPSLARTENERFAKYRRTSYPPDEPPLPYADTSPISNQTRRDVSRAHSKQLFTKQDGEPCKFFVQIDIRPRTKIADAIKKNGGRLVPDIADADYVILGAPSTRTFEERLKQAISYDKQAVRPQWVFECVEQNTIVDLDDFAFEGMKVEKKRGRPGATGKRLIVTGPGAPKPNAGKSDGFFLQDEDYVMDDDDDESDEEEEEEEEEEEGASGSPKTKSQVKAKEKAKGTTNKAPKTKNKKKAEKSRAAASQNEGSSRGPVQQRTASSKAFWRPSPPPPTRVVEHYRGKNLYTKEDLDYVDEYVPILFFRDPEMTLHAVSEKLHAKVRMWWSSSLCILLTFARQMPHHTPKSWSTFISHATRREKVEKMRRQAQIARRKASASGQETSQRIDPTAVPHAGPANQNPPTHVAPEDYDPFTILAKFFAGGGADNLADAEVWRVLSQQHPEMSAEAWEAYWIKHNEAISVAVAELSGVQGDPEGGTNAPTQTGDGQGAVKTEPE</sequence>
<feature type="region of interest" description="Disordered" evidence="5">
    <location>
        <begin position="955"/>
        <end position="984"/>
    </location>
</feature>
<dbReference type="EMBL" id="CCBP010000103">
    <property type="protein sequence ID" value="CDO71644.1"/>
    <property type="molecule type" value="Genomic_DNA"/>
</dbReference>
<evidence type="ECO:0000256" key="2">
    <source>
        <dbReference type="ARBA" id="ARBA00022980"/>
    </source>
</evidence>
<keyword evidence="3 4" id="KW-0687">Ribonucleoprotein</keyword>
<feature type="region of interest" description="Disordered" evidence="5">
    <location>
        <begin position="634"/>
        <end position="766"/>
    </location>
</feature>
<gene>
    <name evidence="7" type="ORF">BN946_scf184911.g115</name>
</gene>
<dbReference type="InterPro" id="IPR014721">
    <property type="entry name" value="Ribsml_uS5_D2-typ_fold_subgr"/>
</dbReference>
<dbReference type="Pfam" id="PF00380">
    <property type="entry name" value="Ribosomal_S9"/>
    <property type="match status" value="1"/>
</dbReference>
<feature type="compositionally biased region" description="Acidic residues" evidence="5">
    <location>
        <begin position="667"/>
        <end position="693"/>
    </location>
</feature>
<feature type="compositionally biased region" description="Polar residues" evidence="5">
    <location>
        <begin position="429"/>
        <end position="451"/>
    </location>
</feature>
<evidence type="ECO:0000313" key="7">
    <source>
        <dbReference type="EMBL" id="CDO71644.1"/>
    </source>
</evidence>
<dbReference type="PANTHER" id="PTHR21569">
    <property type="entry name" value="RIBOSOMAL PROTEIN S9"/>
    <property type="match status" value="1"/>
</dbReference>
<dbReference type="PANTHER" id="PTHR21569:SF16">
    <property type="entry name" value="RIBOSOMAL PROTEIN S16"/>
    <property type="match status" value="1"/>
</dbReference>
<dbReference type="OrthoDB" id="3267102at2759"/>
<feature type="region of interest" description="Disordered" evidence="5">
    <location>
        <begin position="859"/>
        <end position="894"/>
    </location>
</feature>
<dbReference type="GO" id="GO:0003735">
    <property type="term" value="F:structural constituent of ribosome"/>
    <property type="evidence" value="ECO:0007669"/>
    <property type="project" value="InterPro"/>
</dbReference>
<proteinExistence type="inferred from homology"/>
<dbReference type="SUPFAM" id="SSF54211">
    <property type="entry name" value="Ribosomal protein S5 domain 2-like"/>
    <property type="match status" value="1"/>
</dbReference>
<dbReference type="GO" id="GO:0006412">
    <property type="term" value="P:translation"/>
    <property type="evidence" value="ECO:0007669"/>
    <property type="project" value="InterPro"/>
</dbReference>
<dbReference type="PROSITE" id="PS00360">
    <property type="entry name" value="RIBOSOMAL_S9"/>
    <property type="match status" value="1"/>
</dbReference>
<dbReference type="Gene3D" id="3.30.230.10">
    <property type="match status" value="1"/>
</dbReference>
<feature type="compositionally biased region" description="Basic residues" evidence="5">
    <location>
        <begin position="718"/>
        <end position="727"/>
    </location>
</feature>
<dbReference type="GO" id="GO:0000462">
    <property type="term" value="P:maturation of SSU-rRNA from tricistronic rRNA transcript (SSU-rRNA, 5.8S rRNA, LSU-rRNA)"/>
    <property type="evidence" value="ECO:0007669"/>
    <property type="project" value="TreeGrafter"/>
</dbReference>
<dbReference type="STRING" id="5643.A0A060SHC1"/>
<feature type="region of interest" description="Disordered" evidence="5">
    <location>
        <begin position="421"/>
        <end position="523"/>
    </location>
</feature>
<dbReference type="GO" id="GO:0022627">
    <property type="term" value="C:cytosolic small ribosomal subunit"/>
    <property type="evidence" value="ECO:0007669"/>
    <property type="project" value="TreeGrafter"/>
</dbReference>
<evidence type="ECO:0000256" key="5">
    <source>
        <dbReference type="SAM" id="MobiDB-lite"/>
    </source>
</evidence>
<dbReference type="InterPro" id="IPR020574">
    <property type="entry name" value="Ribosomal_uS9_CS"/>
</dbReference>
<dbReference type="InterPro" id="IPR020568">
    <property type="entry name" value="Ribosomal_Su5_D2-typ_SF"/>
</dbReference>
<protein>
    <recommendedName>
        <fullName evidence="6">BRCT domain-containing protein</fullName>
    </recommendedName>
</protein>
<feature type="compositionally biased region" description="Polar residues" evidence="5">
    <location>
        <begin position="251"/>
        <end position="262"/>
    </location>
</feature>
<dbReference type="OMA" id="VRPQWVF"/>
<dbReference type="FunFam" id="3.30.230.10:FF:000007">
    <property type="entry name" value="40S ribosomal protein S16"/>
    <property type="match status" value="1"/>
</dbReference>
<dbReference type="InterPro" id="IPR000754">
    <property type="entry name" value="Ribosomal_uS9"/>
</dbReference>
<feature type="region of interest" description="Disordered" evidence="5">
    <location>
        <begin position="128"/>
        <end position="151"/>
    </location>
</feature>
<keyword evidence="2 4" id="KW-0689">Ribosomal protein</keyword>
<feature type="compositionally biased region" description="Polar residues" evidence="5">
    <location>
        <begin position="274"/>
        <end position="287"/>
    </location>
</feature>
<accession>A0A060SHC1</accession>
<evidence type="ECO:0000256" key="1">
    <source>
        <dbReference type="ARBA" id="ARBA00005251"/>
    </source>
</evidence>
<dbReference type="Gene3D" id="3.40.50.10190">
    <property type="entry name" value="BRCT domain"/>
    <property type="match status" value="1"/>
</dbReference>
<dbReference type="InterPro" id="IPR036420">
    <property type="entry name" value="BRCT_dom_sf"/>
</dbReference>
<dbReference type="InterPro" id="IPR001357">
    <property type="entry name" value="BRCT_dom"/>
</dbReference>
<dbReference type="GO" id="GO:0003723">
    <property type="term" value="F:RNA binding"/>
    <property type="evidence" value="ECO:0007669"/>
    <property type="project" value="TreeGrafter"/>
</dbReference>
<feature type="region of interest" description="Disordered" evidence="5">
    <location>
        <begin position="251"/>
        <end position="316"/>
    </location>
</feature>
<dbReference type="PROSITE" id="PS50172">
    <property type="entry name" value="BRCT"/>
    <property type="match status" value="1"/>
</dbReference>
<evidence type="ECO:0000256" key="3">
    <source>
        <dbReference type="ARBA" id="ARBA00023274"/>
    </source>
</evidence>
<organism evidence="7 8">
    <name type="scientific">Pycnoporus cinnabarinus</name>
    <name type="common">Cinnabar-red polypore</name>
    <name type="synonym">Trametes cinnabarina</name>
    <dbReference type="NCBI Taxonomy" id="5643"/>
    <lineage>
        <taxon>Eukaryota</taxon>
        <taxon>Fungi</taxon>
        <taxon>Dikarya</taxon>
        <taxon>Basidiomycota</taxon>
        <taxon>Agaricomycotina</taxon>
        <taxon>Agaricomycetes</taxon>
        <taxon>Polyporales</taxon>
        <taxon>Polyporaceae</taxon>
        <taxon>Trametes</taxon>
    </lineage>
</organism>
<comment type="caution">
    <text evidence="7">The sequence shown here is derived from an EMBL/GenBank/DDBJ whole genome shotgun (WGS) entry which is preliminary data.</text>
</comment>
<feature type="domain" description="BRCT" evidence="6">
    <location>
        <begin position="555"/>
        <end position="627"/>
    </location>
</feature>
<evidence type="ECO:0000256" key="4">
    <source>
        <dbReference type="RuleBase" id="RU003815"/>
    </source>
</evidence>
<dbReference type="CDD" id="cd00027">
    <property type="entry name" value="BRCT"/>
    <property type="match status" value="1"/>
</dbReference>
<feature type="compositionally biased region" description="Polar residues" evidence="5">
    <location>
        <begin position="734"/>
        <end position="751"/>
    </location>
</feature>
<feature type="compositionally biased region" description="Pro residues" evidence="5">
    <location>
        <begin position="263"/>
        <end position="273"/>
    </location>
</feature>
<dbReference type="SUPFAM" id="SSF52113">
    <property type="entry name" value="BRCT domain"/>
    <property type="match status" value="1"/>
</dbReference>